<dbReference type="OrthoDB" id="3070090at2759"/>
<evidence type="ECO:0008006" key="3">
    <source>
        <dbReference type="Google" id="ProtNLM"/>
    </source>
</evidence>
<accession>A0A9P5NH14</accession>
<keyword evidence="2" id="KW-1185">Reference proteome</keyword>
<protein>
    <recommendedName>
        <fullName evidence="3">F-box protein</fullName>
    </recommendedName>
</protein>
<organism evidence="1 2">
    <name type="scientific">Gymnopilus junonius</name>
    <name type="common">Spectacular rustgill mushroom</name>
    <name type="synonym">Gymnopilus spectabilis subsp. junonius</name>
    <dbReference type="NCBI Taxonomy" id="109634"/>
    <lineage>
        <taxon>Eukaryota</taxon>
        <taxon>Fungi</taxon>
        <taxon>Dikarya</taxon>
        <taxon>Basidiomycota</taxon>
        <taxon>Agaricomycotina</taxon>
        <taxon>Agaricomycetes</taxon>
        <taxon>Agaricomycetidae</taxon>
        <taxon>Agaricales</taxon>
        <taxon>Agaricineae</taxon>
        <taxon>Hymenogastraceae</taxon>
        <taxon>Gymnopilus</taxon>
    </lineage>
</organism>
<sequence length="439" mass="50276">MHVSCCSPDRLPKIMSLSMLSQEIIDEIVDILQDIDSDSDSDSDDNSESFQFSSYALISKNFRPRTQQISFAYVIFRFSKNDSSSITKLRDQRNMLERNPKIAGYLRTLVFFVKKANIWTFDHPDFIRMMELIAKASKGRTHPQLDIEFDSARIRPRIPDHSAQRVLEVIGPHVRNLDIHGIDNVPFRWIADCSNLVKLDMVRISLAKNDPETTPSLLPRLHVLILSWPANYTVAIDSLTKFALDPSCLRKFQTEFEDELCIAGVGPVIKACRSSLEHLKISCNEGRLRIANLANLSEIPNLKILSFKIDLSWEDHDDALEDLCALLNTSSNDNKIEEITLELHVVANRRPGVGALGRVAEYNWRMVDSTMVRLSNNKKLKIDIQIYYFYEPESDLDENELNDINEGDPNDQLEGWMAEQLPLASRRSHIVLHAKFHRV</sequence>
<dbReference type="SUPFAM" id="SSF52047">
    <property type="entry name" value="RNI-like"/>
    <property type="match status" value="1"/>
</dbReference>
<comment type="caution">
    <text evidence="1">The sequence shown here is derived from an EMBL/GenBank/DDBJ whole genome shotgun (WGS) entry which is preliminary data.</text>
</comment>
<name>A0A9P5NH14_GYMJU</name>
<evidence type="ECO:0000313" key="2">
    <source>
        <dbReference type="Proteomes" id="UP000724874"/>
    </source>
</evidence>
<reference evidence="1" key="1">
    <citation type="submission" date="2020-11" db="EMBL/GenBank/DDBJ databases">
        <authorList>
            <consortium name="DOE Joint Genome Institute"/>
            <person name="Ahrendt S."/>
            <person name="Riley R."/>
            <person name="Andreopoulos W."/>
            <person name="LaButti K."/>
            <person name="Pangilinan J."/>
            <person name="Ruiz-duenas F.J."/>
            <person name="Barrasa J.M."/>
            <person name="Sanchez-Garcia M."/>
            <person name="Camarero S."/>
            <person name="Miyauchi S."/>
            <person name="Serrano A."/>
            <person name="Linde D."/>
            <person name="Babiker R."/>
            <person name="Drula E."/>
            <person name="Ayuso-Fernandez I."/>
            <person name="Pacheco R."/>
            <person name="Padilla G."/>
            <person name="Ferreira P."/>
            <person name="Barriuso J."/>
            <person name="Kellner H."/>
            <person name="Castanera R."/>
            <person name="Alfaro M."/>
            <person name="Ramirez L."/>
            <person name="Pisabarro A.G."/>
            <person name="Kuo A."/>
            <person name="Tritt A."/>
            <person name="Lipzen A."/>
            <person name="He G."/>
            <person name="Yan M."/>
            <person name="Ng V."/>
            <person name="Cullen D."/>
            <person name="Martin F."/>
            <person name="Rosso M.-N."/>
            <person name="Henrissat B."/>
            <person name="Hibbett D."/>
            <person name="Martinez A.T."/>
            <person name="Grigoriev I.V."/>
        </authorList>
    </citation>
    <scope>NUCLEOTIDE SEQUENCE</scope>
    <source>
        <strain evidence="1">AH 44721</strain>
    </source>
</reference>
<dbReference type="InterPro" id="IPR032675">
    <property type="entry name" value="LRR_dom_sf"/>
</dbReference>
<gene>
    <name evidence="1" type="ORF">CPB84DRAFT_1392470</name>
</gene>
<dbReference type="EMBL" id="JADNYJ010000074">
    <property type="protein sequence ID" value="KAF8890845.1"/>
    <property type="molecule type" value="Genomic_DNA"/>
</dbReference>
<proteinExistence type="predicted"/>
<evidence type="ECO:0000313" key="1">
    <source>
        <dbReference type="EMBL" id="KAF8890845.1"/>
    </source>
</evidence>
<dbReference type="Gene3D" id="3.80.10.10">
    <property type="entry name" value="Ribonuclease Inhibitor"/>
    <property type="match status" value="1"/>
</dbReference>
<dbReference type="Proteomes" id="UP000724874">
    <property type="component" value="Unassembled WGS sequence"/>
</dbReference>
<dbReference type="AlphaFoldDB" id="A0A9P5NH14"/>